<sequence length="86" mass="9812">MACPFSRDLLKASCDEQPEDNSRPRIGRLRRDDGSKSRQSSFEVTSLLMREENEDVEDTQTLNLKHLRAAVLVLTNPSVTCPYLPY</sequence>
<dbReference type="Proteomes" id="UP000053825">
    <property type="component" value="Unassembled WGS sequence"/>
</dbReference>
<evidence type="ECO:0000256" key="1">
    <source>
        <dbReference type="SAM" id="MobiDB-lite"/>
    </source>
</evidence>
<evidence type="ECO:0000313" key="2">
    <source>
        <dbReference type="EMBL" id="KOC66208.1"/>
    </source>
</evidence>
<dbReference type="AlphaFoldDB" id="A0A0L7R5T8"/>
<proteinExistence type="predicted"/>
<dbReference type="EMBL" id="KQ414648">
    <property type="protein sequence ID" value="KOC66208.1"/>
    <property type="molecule type" value="Genomic_DNA"/>
</dbReference>
<evidence type="ECO:0000313" key="3">
    <source>
        <dbReference type="Proteomes" id="UP000053825"/>
    </source>
</evidence>
<reference evidence="2 3" key="1">
    <citation type="submission" date="2015-07" db="EMBL/GenBank/DDBJ databases">
        <title>The genome of Habropoda laboriosa.</title>
        <authorList>
            <person name="Pan H."/>
            <person name="Kapheim K."/>
        </authorList>
    </citation>
    <scope>NUCLEOTIDE SEQUENCE [LARGE SCALE GENOMIC DNA]</scope>
    <source>
        <strain evidence="2">0110345459</strain>
    </source>
</reference>
<feature type="region of interest" description="Disordered" evidence="1">
    <location>
        <begin position="14"/>
        <end position="46"/>
    </location>
</feature>
<accession>A0A0L7R5T8</accession>
<keyword evidence="3" id="KW-1185">Reference proteome</keyword>
<dbReference type="OrthoDB" id="6127067at2759"/>
<protein>
    <submittedName>
        <fullName evidence="2">Uncharacterized protein</fullName>
    </submittedName>
</protein>
<dbReference type="STRING" id="597456.A0A0L7R5T8"/>
<organism evidence="2 3">
    <name type="scientific">Habropoda laboriosa</name>
    <dbReference type="NCBI Taxonomy" id="597456"/>
    <lineage>
        <taxon>Eukaryota</taxon>
        <taxon>Metazoa</taxon>
        <taxon>Ecdysozoa</taxon>
        <taxon>Arthropoda</taxon>
        <taxon>Hexapoda</taxon>
        <taxon>Insecta</taxon>
        <taxon>Pterygota</taxon>
        <taxon>Neoptera</taxon>
        <taxon>Endopterygota</taxon>
        <taxon>Hymenoptera</taxon>
        <taxon>Apocrita</taxon>
        <taxon>Aculeata</taxon>
        <taxon>Apoidea</taxon>
        <taxon>Anthophila</taxon>
        <taxon>Apidae</taxon>
        <taxon>Habropoda</taxon>
    </lineage>
</organism>
<gene>
    <name evidence="2" type="ORF">WH47_07277</name>
</gene>
<name>A0A0L7R5T8_9HYME</name>